<dbReference type="HOGENOM" id="CLU_072845_0_0_1"/>
<keyword evidence="3" id="KW-1185">Reference proteome</keyword>
<protein>
    <recommendedName>
        <fullName evidence="4">DNA-directed RNA polymerase III subunit RPC5</fullName>
    </recommendedName>
</protein>
<evidence type="ECO:0000313" key="3">
    <source>
        <dbReference type="Proteomes" id="UP000019384"/>
    </source>
</evidence>
<proteinExistence type="predicted"/>
<dbReference type="InterPro" id="IPR006886">
    <property type="entry name" value="RNA_pol_III_Rpc5"/>
</dbReference>
<dbReference type="RefSeq" id="XP_022460831.1">
    <property type="nucleotide sequence ID" value="XM_022605950.1"/>
</dbReference>
<dbReference type="PANTHER" id="PTHR12069:SF0">
    <property type="entry name" value="DNA-DIRECTED RNA POLYMERASE III SUBUNIT RPC5"/>
    <property type="match status" value="1"/>
</dbReference>
<dbReference type="AlphaFoldDB" id="W6MQ78"/>
<evidence type="ECO:0008006" key="4">
    <source>
        <dbReference type="Google" id="ProtNLM"/>
    </source>
</evidence>
<dbReference type="GO" id="GO:0042797">
    <property type="term" value="P:tRNA transcription by RNA polymerase III"/>
    <property type="evidence" value="ECO:0007669"/>
    <property type="project" value="TreeGrafter"/>
</dbReference>
<sequence length="252" mass="28118">MSLFVSDDEIDEPMEGVTGSMDGGYIDDLDDPVVEEIPISFKPISEAELYLLQFPNKAANSAYAKHEIANISDAKVKSQSGIIEVEIPVDKSRFFDQEKSEKWFNVEAQTLSGVSSDAQGYCAGQLVNGELCLFPLAKTMQLRPSFKYVDALRAFRNESARATDLHHGPDARDKKKDVQVVQMSMKTVGDNAPRLGGALQSKKREEEERYESYEFRAQHDEASVSVLKSLRQMSDSELRLETRADNLGGLLE</sequence>
<dbReference type="GO" id="GO:0005666">
    <property type="term" value="C:RNA polymerase III complex"/>
    <property type="evidence" value="ECO:0007669"/>
    <property type="project" value="TreeGrafter"/>
</dbReference>
<dbReference type="Proteomes" id="UP000019384">
    <property type="component" value="Unassembled WGS sequence"/>
</dbReference>
<accession>W6MQ78</accession>
<feature type="region of interest" description="Disordered" evidence="1">
    <location>
        <begin position="1"/>
        <end position="22"/>
    </location>
</feature>
<feature type="region of interest" description="Disordered" evidence="1">
    <location>
        <begin position="189"/>
        <end position="214"/>
    </location>
</feature>
<dbReference type="PANTHER" id="PTHR12069">
    <property type="entry name" value="DNA-DIRECTED RNA POLYMERASES III 80 KDA POLYPEPTIDE RNA POLYMERASE III SUBUNIT 5"/>
    <property type="match status" value="1"/>
</dbReference>
<evidence type="ECO:0000256" key="1">
    <source>
        <dbReference type="SAM" id="MobiDB-lite"/>
    </source>
</evidence>
<organism evidence="2 3">
    <name type="scientific">Kuraishia capsulata CBS 1993</name>
    <dbReference type="NCBI Taxonomy" id="1382522"/>
    <lineage>
        <taxon>Eukaryota</taxon>
        <taxon>Fungi</taxon>
        <taxon>Dikarya</taxon>
        <taxon>Ascomycota</taxon>
        <taxon>Saccharomycotina</taxon>
        <taxon>Pichiomycetes</taxon>
        <taxon>Pichiales</taxon>
        <taxon>Pichiaceae</taxon>
        <taxon>Kuraishia</taxon>
    </lineage>
</organism>
<dbReference type="GeneID" id="34522219"/>
<feature type="compositionally biased region" description="Basic and acidic residues" evidence="1">
    <location>
        <begin position="202"/>
        <end position="214"/>
    </location>
</feature>
<feature type="compositionally biased region" description="Acidic residues" evidence="1">
    <location>
        <begin position="1"/>
        <end position="14"/>
    </location>
</feature>
<evidence type="ECO:0000313" key="2">
    <source>
        <dbReference type="EMBL" id="CDK28841.1"/>
    </source>
</evidence>
<dbReference type="STRING" id="1382522.W6MQ78"/>
<dbReference type="EMBL" id="HG793130">
    <property type="protein sequence ID" value="CDK28841.1"/>
    <property type="molecule type" value="Genomic_DNA"/>
</dbReference>
<reference evidence="2" key="2">
    <citation type="submission" date="2014-02" db="EMBL/GenBank/DDBJ databases">
        <title>Complete DNA sequence of /Kuraishia capsulata/ illustrates novel genomic features among budding yeasts (/Saccharomycotina/).</title>
        <authorList>
            <person name="Morales L."/>
            <person name="Noel B."/>
            <person name="Porcel B."/>
            <person name="Marcet-Houben M."/>
            <person name="Hullo M-F."/>
            <person name="Sacerdot C."/>
            <person name="Tekaia F."/>
            <person name="Leh-Louis V."/>
            <person name="Despons L."/>
            <person name="Khanna V."/>
            <person name="Aury J-M."/>
            <person name="Barbe V."/>
            <person name="Couloux A."/>
            <person name="Labadie K."/>
            <person name="Pelletier E."/>
            <person name="Souciet J-L."/>
            <person name="Boekhout T."/>
            <person name="Gabaldon T."/>
            <person name="Wincker P."/>
            <person name="Dujon B."/>
        </authorList>
    </citation>
    <scope>NUCLEOTIDE SEQUENCE</scope>
    <source>
        <strain evidence="2">CBS 1993</strain>
    </source>
</reference>
<reference evidence="2" key="1">
    <citation type="submission" date="2013-12" db="EMBL/GenBank/DDBJ databases">
        <authorList>
            <person name="Genoscope - CEA"/>
        </authorList>
    </citation>
    <scope>NUCLEOTIDE SEQUENCE</scope>
    <source>
        <strain evidence="2">CBS 1993</strain>
    </source>
</reference>
<dbReference type="Pfam" id="PF04801">
    <property type="entry name" value="RPC5"/>
    <property type="match status" value="1"/>
</dbReference>
<name>W6MQ78_9ASCO</name>
<gene>
    <name evidence="2" type="ORF">KUCA_T00004826001</name>
</gene>
<dbReference type="OrthoDB" id="340681at2759"/>